<evidence type="ECO:0000256" key="2">
    <source>
        <dbReference type="ARBA" id="ARBA00022982"/>
    </source>
</evidence>
<name>A0ABR7CXJ3_9BACT</name>
<keyword evidence="1" id="KW-0813">Transport</keyword>
<proteinExistence type="predicted"/>
<keyword evidence="4" id="KW-0676">Redox-active center</keyword>
<sequence>MKRVYTVVSILFFSLVTFAQSGTRFMDNRPWQEVLQRAQRENKLIFVDCYTSWCGPCKQLATEIFPQEKMGEYLNKRFVNAKYDVEKGEGLAVGKQYEKEIKVFPTMLILTAQGEVIHKVSGCRPADELIAAIEEGLQGNTIYNLRKEYDRGNREWSFIQKFLHLLETASERKEYEKVAREYASRFPIDSLLNKDIWDIVGKFVIQTPFSPEFRFAVEHIDDLDSKGLVNRYQLESKLSEEMGFAVNSIFLVSNQKHSEDSLAKLQEKIDYLRTLLKKPVKGFPESLAELSIVESKIKNDTNQLYERLCVLVECGFANRDLFLSDMLKYLARNLNNEARLKRCINIAEYMKEISSKSSWVQEGFDEVITLANQKLESKK</sequence>
<dbReference type="CDD" id="cd02947">
    <property type="entry name" value="TRX_family"/>
    <property type="match status" value="1"/>
</dbReference>
<reference evidence="7 8" key="1">
    <citation type="submission" date="2020-08" db="EMBL/GenBank/DDBJ databases">
        <title>Genome public.</title>
        <authorList>
            <person name="Liu C."/>
            <person name="Sun Q."/>
        </authorList>
    </citation>
    <scope>NUCLEOTIDE SEQUENCE [LARGE SCALE GENOMIC DNA]</scope>
    <source>
        <strain evidence="7 8">NSJ-56</strain>
    </source>
</reference>
<keyword evidence="2" id="KW-0249">Electron transport</keyword>
<dbReference type="Proteomes" id="UP000646484">
    <property type="component" value="Unassembled WGS sequence"/>
</dbReference>
<dbReference type="InterPro" id="IPR017937">
    <property type="entry name" value="Thioredoxin_CS"/>
</dbReference>
<accession>A0ABR7CXJ3</accession>
<gene>
    <name evidence="7" type="ORF">H8S64_02060</name>
</gene>
<dbReference type="SUPFAM" id="SSF52833">
    <property type="entry name" value="Thioredoxin-like"/>
    <property type="match status" value="1"/>
</dbReference>
<feature type="domain" description="Thioredoxin" evidence="6">
    <location>
        <begin position="4"/>
        <end position="138"/>
    </location>
</feature>
<organism evidence="7 8">
    <name type="scientific">Butyricimonas hominis</name>
    <dbReference type="NCBI Taxonomy" id="2763032"/>
    <lineage>
        <taxon>Bacteria</taxon>
        <taxon>Pseudomonadati</taxon>
        <taxon>Bacteroidota</taxon>
        <taxon>Bacteroidia</taxon>
        <taxon>Bacteroidales</taxon>
        <taxon>Odoribacteraceae</taxon>
        <taxon>Butyricimonas</taxon>
    </lineage>
</organism>
<dbReference type="Pfam" id="PF00085">
    <property type="entry name" value="Thioredoxin"/>
    <property type="match status" value="1"/>
</dbReference>
<feature type="signal peptide" evidence="5">
    <location>
        <begin position="1"/>
        <end position="19"/>
    </location>
</feature>
<dbReference type="InterPro" id="IPR036249">
    <property type="entry name" value="Thioredoxin-like_sf"/>
</dbReference>
<dbReference type="PANTHER" id="PTHR45663">
    <property type="entry name" value="GEO12009P1"/>
    <property type="match status" value="1"/>
</dbReference>
<keyword evidence="3" id="KW-1015">Disulfide bond</keyword>
<evidence type="ECO:0000256" key="4">
    <source>
        <dbReference type="ARBA" id="ARBA00023284"/>
    </source>
</evidence>
<keyword evidence="5" id="KW-0732">Signal</keyword>
<evidence type="ECO:0000259" key="6">
    <source>
        <dbReference type="PROSITE" id="PS51352"/>
    </source>
</evidence>
<dbReference type="EMBL" id="JACOOH010000001">
    <property type="protein sequence ID" value="MBC5619875.1"/>
    <property type="molecule type" value="Genomic_DNA"/>
</dbReference>
<evidence type="ECO:0000313" key="7">
    <source>
        <dbReference type="EMBL" id="MBC5619875.1"/>
    </source>
</evidence>
<feature type="chain" id="PRO_5045246289" evidence="5">
    <location>
        <begin position="20"/>
        <end position="379"/>
    </location>
</feature>
<evidence type="ECO:0000313" key="8">
    <source>
        <dbReference type="Proteomes" id="UP000646484"/>
    </source>
</evidence>
<evidence type="ECO:0000256" key="1">
    <source>
        <dbReference type="ARBA" id="ARBA00022448"/>
    </source>
</evidence>
<dbReference type="RefSeq" id="WP_186974749.1">
    <property type="nucleotide sequence ID" value="NZ_JACOOH010000001.1"/>
</dbReference>
<evidence type="ECO:0000256" key="3">
    <source>
        <dbReference type="ARBA" id="ARBA00023157"/>
    </source>
</evidence>
<protein>
    <submittedName>
        <fullName evidence="7">Thioredoxin fold domain-containing protein</fullName>
    </submittedName>
</protein>
<dbReference type="PROSITE" id="PS51352">
    <property type="entry name" value="THIOREDOXIN_2"/>
    <property type="match status" value="1"/>
</dbReference>
<dbReference type="PANTHER" id="PTHR45663:SF11">
    <property type="entry name" value="GEO12009P1"/>
    <property type="match status" value="1"/>
</dbReference>
<dbReference type="PROSITE" id="PS00194">
    <property type="entry name" value="THIOREDOXIN_1"/>
    <property type="match status" value="1"/>
</dbReference>
<dbReference type="InterPro" id="IPR013766">
    <property type="entry name" value="Thioredoxin_domain"/>
</dbReference>
<dbReference type="Gene3D" id="3.40.30.10">
    <property type="entry name" value="Glutaredoxin"/>
    <property type="match status" value="1"/>
</dbReference>
<comment type="caution">
    <text evidence="7">The sequence shown here is derived from an EMBL/GenBank/DDBJ whole genome shotgun (WGS) entry which is preliminary data.</text>
</comment>
<evidence type="ECO:0000256" key="5">
    <source>
        <dbReference type="SAM" id="SignalP"/>
    </source>
</evidence>
<keyword evidence="8" id="KW-1185">Reference proteome</keyword>